<dbReference type="AlphaFoldDB" id="A0A9N9JQD9"/>
<comment type="similarity">
    <text evidence="1">Belongs to the glycosyltransferase 34 family.</text>
</comment>
<reference evidence="4" key="1">
    <citation type="submission" date="2021-06" db="EMBL/GenBank/DDBJ databases">
        <authorList>
            <person name="Kallberg Y."/>
            <person name="Tangrot J."/>
            <person name="Rosling A."/>
        </authorList>
    </citation>
    <scope>NUCLEOTIDE SEQUENCE</scope>
    <source>
        <strain evidence="4">IN212</strain>
    </source>
</reference>
<dbReference type="GO" id="GO:0006487">
    <property type="term" value="P:protein N-linked glycosylation"/>
    <property type="evidence" value="ECO:0007669"/>
    <property type="project" value="TreeGrafter"/>
</dbReference>
<dbReference type="InterPro" id="IPR029044">
    <property type="entry name" value="Nucleotide-diphossugar_trans"/>
</dbReference>
<dbReference type="OrthoDB" id="205108at2759"/>
<name>A0A9N9JQD9_9GLOM</name>
<evidence type="ECO:0000256" key="2">
    <source>
        <dbReference type="ARBA" id="ARBA00022676"/>
    </source>
</evidence>
<keyword evidence="3" id="KW-0808">Transferase</keyword>
<gene>
    <name evidence="4" type="ORF">RFULGI_LOCUS16766</name>
</gene>
<evidence type="ECO:0000313" key="4">
    <source>
        <dbReference type="EMBL" id="CAG8791257.1"/>
    </source>
</evidence>
<dbReference type="Pfam" id="PF05637">
    <property type="entry name" value="Glyco_transf_34"/>
    <property type="match status" value="1"/>
</dbReference>
<keyword evidence="2" id="KW-0328">Glycosyltransferase</keyword>
<dbReference type="PANTHER" id="PTHR31306">
    <property type="entry name" value="ALPHA-1,6-MANNOSYLTRANSFERASE MNN11-RELATED"/>
    <property type="match status" value="1"/>
</dbReference>
<evidence type="ECO:0000256" key="1">
    <source>
        <dbReference type="ARBA" id="ARBA00005664"/>
    </source>
</evidence>
<comment type="caution">
    <text evidence="4">The sequence shown here is derived from an EMBL/GenBank/DDBJ whole genome shotgun (WGS) entry which is preliminary data.</text>
</comment>
<organism evidence="4 5">
    <name type="scientific">Racocetra fulgida</name>
    <dbReference type="NCBI Taxonomy" id="60492"/>
    <lineage>
        <taxon>Eukaryota</taxon>
        <taxon>Fungi</taxon>
        <taxon>Fungi incertae sedis</taxon>
        <taxon>Mucoromycota</taxon>
        <taxon>Glomeromycotina</taxon>
        <taxon>Glomeromycetes</taxon>
        <taxon>Diversisporales</taxon>
        <taxon>Gigasporaceae</taxon>
        <taxon>Racocetra</taxon>
    </lineage>
</organism>
<sequence>VNTQKDYNITFDHLVLMDGSSVVSLEMIESNLSYKKEKDKEISTKLPNIIWGNFETPIADNMVIIGAEAIKTILENKKVIKNSKYSNLITQAYFYNKENSNKLEALFFINDNEGFILWTGKVNDIPQGTTIGVGNLQMADDFIQVTERLSISYVPACHYTTPSEGEPKIAVVTSSSFMDRFIDCKKSIIDIAFESVENKRIYAKKHEYPFIPLPTYRREMVTWGNFDAIKMTLPYYDWILWIDTNSVITKHNVSVSELIKKFYLIVGNRIVGDAKVDEEEKYKRGKEEFDRTVNVVVAEPKGGNEFNAGMLLIKHSKWSFGFIRNVQATRNKRMKEEGAMWTLLEEFPDFKQRV</sequence>
<evidence type="ECO:0000256" key="3">
    <source>
        <dbReference type="ARBA" id="ARBA00022679"/>
    </source>
</evidence>
<dbReference type="PANTHER" id="PTHR31306:SF4">
    <property type="entry name" value="ALPHA-1,2-GALACTOSYLTRANSFERASE"/>
    <property type="match status" value="1"/>
</dbReference>
<dbReference type="Proteomes" id="UP000789396">
    <property type="component" value="Unassembled WGS sequence"/>
</dbReference>
<feature type="non-terminal residue" evidence="4">
    <location>
        <position position="354"/>
    </location>
</feature>
<dbReference type="GO" id="GO:0016757">
    <property type="term" value="F:glycosyltransferase activity"/>
    <property type="evidence" value="ECO:0007669"/>
    <property type="project" value="UniProtKB-KW"/>
</dbReference>
<dbReference type="Gene3D" id="3.90.550.10">
    <property type="entry name" value="Spore Coat Polysaccharide Biosynthesis Protein SpsA, Chain A"/>
    <property type="match status" value="1"/>
</dbReference>
<dbReference type="GO" id="GO:0000139">
    <property type="term" value="C:Golgi membrane"/>
    <property type="evidence" value="ECO:0007669"/>
    <property type="project" value="TreeGrafter"/>
</dbReference>
<feature type="non-terminal residue" evidence="4">
    <location>
        <position position="1"/>
    </location>
</feature>
<protein>
    <submittedName>
        <fullName evidence="4">5450_t:CDS:1</fullName>
    </submittedName>
</protein>
<evidence type="ECO:0000313" key="5">
    <source>
        <dbReference type="Proteomes" id="UP000789396"/>
    </source>
</evidence>
<dbReference type="EMBL" id="CAJVPZ010061556">
    <property type="protein sequence ID" value="CAG8791257.1"/>
    <property type="molecule type" value="Genomic_DNA"/>
</dbReference>
<keyword evidence="5" id="KW-1185">Reference proteome</keyword>
<dbReference type="InterPro" id="IPR008630">
    <property type="entry name" value="Glyco_trans_34"/>
</dbReference>
<accession>A0A9N9JQD9</accession>
<proteinExistence type="inferred from homology"/>